<dbReference type="Proteomes" id="UP000828390">
    <property type="component" value="Unassembled WGS sequence"/>
</dbReference>
<organism evidence="1 2">
    <name type="scientific">Dreissena polymorpha</name>
    <name type="common">Zebra mussel</name>
    <name type="synonym">Mytilus polymorpha</name>
    <dbReference type="NCBI Taxonomy" id="45954"/>
    <lineage>
        <taxon>Eukaryota</taxon>
        <taxon>Metazoa</taxon>
        <taxon>Spiralia</taxon>
        <taxon>Lophotrochozoa</taxon>
        <taxon>Mollusca</taxon>
        <taxon>Bivalvia</taxon>
        <taxon>Autobranchia</taxon>
        <taxon>Heteroconchia</taxon>
        <taxon>Euheterodonta</taxon>
        <taxon>Imparidentia</taxon>
        <taxon>Neoheterodontei</taxon>
        <taxon>Myida</taxon>
        <taxon>Dreissenoidea</taxon>
        <taxon>Dreissenidae</taxon>
        <taxon>Dreissena</taxon>
    </lineage>
</organism>
<accession>A0A9D4JFT8</accession>
<dbReference type="AlphaFoldDB" id="A0A9D4JFT8"/>
<name>A0A9D4JFT8_DREPO</name>
<protein>
    <submittedName>
        <fullName evidence="1">Uncharacterized protein</fullName>
    </submittedName>
</protein>
<reference evidence="1" key="1">
    <citation type="journal article" date="2019" name="bioRxiv">
        <title>The Genome of the Zebra Mussel, Dreissena polymorpha: A Resource for Invasive Species Research.</title>
        <authorList>
            <person name="McCartney M.A."/>
            <person name="Auch B."/>
            <person name="Kono T."/>
            <person name="Mallez S."/>
            <person name="Zhang Y."/>
            <person name="Obille A."/>
            <person name="Becker A."/>
            <person name="Abrahante J.E."/>
            <person name="Garbe J."/>
            <person name="Badalamenti J.P."/>
            <person name="Herman A."/>
            <person name="Mangelson H."/>
            <person name="Liachko I."/>
            <person name="Sullivan S."/>
            <person name="Sone E.D."/>
            <person name="Koren S."/>
            <person name="Silverstein K.A.T."/>
            <person name="Beckman K.B."/>
            <person name="Gohl D.M."/>
        </authorList>
    </citation>
    <scope>NUCLEOTIDE SEQUENCE</scope>
    <source>
        <strain evidence="1">Duluth1</strain>
        <tissue evidence="1">Whole animal</tissue>
    </source>
</reference>
<proteinExistence type="predicted"/>
<evidence type="ECO:0000313" key="1">
    <source>
        <dbReference type="EMBL" id="KAH3808384.1"/>
    </source>
</evidence>
<gene>
    <name evidence="1" type="ORF">DPMN_136737</name>
</gene>
<comment type="caution">
    <text evidence="1">The sequence shown here is derived from an EMBL/GenBank/DDBJ whole genome shotgun (WGS) entry which is preliminary data.</text>
</comment>
<evidence type="ECO:0000313" key="2">
    <source>
        <dbReference type="Proteomes" id="UP000828390"/>
    </source>
</evidence>
<reference evidence="1" key="2">
    <citation type="submission" date="2020-11" db="EMBL/GenBank/DDBJ databases">
        <authorList>
            <person name="McCartney M.A."/>
            <person name="Auch B."/>
            <person name="Kono T."/>
            <person name="Mallez S."/>
            <person name="Becker A."/>
            <person name="Gohl D.M."/>
            <person name="Silverstein K.A.T."/>
            <person name="Koren S."/>
            <person name="Bechman K.B."/>
            <person name="Herman A."/>
            <person name="Abrahante J.E."/>
            <person name="Garbe J."/>
        </authorList>
    </citation>
    <scope>NUCLEOTIDE SEQUENCE</scope>
    <source>
        <strain evidence="1">Duluth1</strain>
        <tissue evidence="1">Whole animal</tissue>
    </source>
</reference>
<keyword evidence="2" id="KW-1185">Reference proteome</keyword>
<dbReference type="EMBL" id="JAIWYP010000006">
    <property type="protein sequence ID" value="KAH3808384.1"/>
    <property type="molecule type" value="Genomic_DNA"/>
</dbReference>
<sequence length="90" mass="10184">MKFEATQSRSLVIKKGQATERFKLYVQKEEIPSIVTSPIKCMGKRFDASIQDRDNIKKLEQQVEKVLKKTAADYPASSKLDSTSTLCSQN</sequence>